<dbReference type="InterPro" id="IPR056924">
    <property type="entry name" value="SH3_Tf2-1"/>
</dbReference>
<evidence type="ECO:0000313" key="3">
    <source>
        <dbReference type="Proteomes" id="UP000236161"/>
    </source>
</evidence>
<dbReference type="PANTHER" id="PTHR46148">
    <property type="entry name" value="CHROMO DOMAIN-CONTAINING PROTEIN"/>
    <property type="match status" value="1"/>
</dbReference>
<dbReference type="Proteomes" id="UP000236161">
    <property type="component" value="Unassembled WGS sequence"/>
</dbReference>
<dbReference type="AlphaFoldDB" id="A0A2I0AP32"/>
<proteinExistence type="predicted"/>
<organism evidence="2 3">
    <name type="scientific">Apostasia shenzhenica</name>
    <dbReference type="NCBI Taxonomy" id="1088818"/>
    <lineage>
        <taxon>Eukaryota</taxon>
        <taxon>Viridiplantae</taxon>
        <taxon>Streptophyta</taxon>
        <taxon>Embryophyta</taxon>
        <taxon>Tracheophyta</taxon>
        <taxon>Spermatophyta</taxon>
        <taxon>Magnoliopsida</taxon>
        <taxon>Liliopsida</taxon>
        <taxon>Asparagales</taxon>
        <taxon>Orchidaceae</taxon>
        <taxon>Apostasioideae</taxon>
        <taxon>Apostasia</taxon>
    </lineage>
</organism>
<dbReference type="Pfam" id="PF24626">
    <property type="entry name" value="SH3_Tf2-1"/>
    <property type="match status" value="1"/>
</dbReference>
<dbReference type="OrthoDB" id="779927at2759"/>
<evidence type="ECO:0000313" key="2">
    <source>
        <dbReference type="EMBL" id="PKA57318.1"/>
    </source>
</evidence>
<dbReference type="PANTHER" id="PTHR46148:SF60">
    <property type="entry name" value="CHROMO DOMAIN-CONTAINING PROTEIN"/>
    <property type="match status" value="1"/>
</dbReference>
<reference evidence="2 3" key="1">
    <citation type="journal article" date="2017" name="Nature">
        <title>The Apostasia genome and the evolution of orchids.</title>
        <authorList>
            <person name="Zhang G.Q."/>
            <person name="Liu K.W."/>
            <person name="Li Z."/>
            <person name="Lohaus R."/>
            <person name="Hsiao Y.Y."/>
            <person name="Niu S.C."/>
            <person name="Wang J.Y."/>
            <person name="Lin Y.C."/>
            <person name="Xu Q."/>
            <person name="Chen L.J."/>
            <person name="Yoshida K."/>
            <person name="Fujiwara S."/>
            <person name="Wang Z.W."/>
            <person name="Zhang Y.Q."/>
            <person name="Mitsuda N."/>
            <person name="Wang M."/>
            <person name="Liu G.H."/>
            <person name="Pecoraro L."/>
            <person name="Huang H.X."/>
            <person name="Xiao X.J."/>
            <person name="Lin M."/>
            <person name="Wu X.Y."/>
            <person name="Wu W.L."/>
            <person name="Chen Y.Y."/>
            <person name="Chang S.B."/>
            <person name="Sakamoto S."/>
            <person name="Ohme-Takagi M."/>
            <person name="Yagi M."/>
            <person name="Zeng S.J."/>
            <person name="Shen C.Y."/>
            <person name="Yeh C.M."/>
            <person name="Luo Y.B."/>
            <person name="Tsai W.C."/>
            <person name="Van de Peer Y."/>
            <person name="Liu Z.J."/>
        </authorList>
    </citation>
    <scope>NUCLEOTIDE SEQUENCE [LARGE SCALE GENOMIC DNA]</scope>
    <source>
        <strain evidence="3">cv. Shenzhen</strain>
        <tissue evidence="2">Stem</tissue>
    </source>
</reference>
<protein>
    <recommendedName>
        <fullName evidence="1">Tf2-1-like SH3-like domain-containing protein</fullName>
    </recommendedName>
</protein>
<evidence type="ECO:0000259" key="1">
    <source>
        <dbReference type="Pfam" id="PF24626"/>
    </source>
</evidence>
<keyword evidence="3" id="KW-1185">Reference proteome</keyword>
<dbReference type="EMBL" id="KZ451969">
    <property type="protein sequence ID" value="PKA57318.1"/>
    <property type="molecule type" value="Genomic_DNA"/>
</dbReference>
<name>A0A2I0AP32_9ASPA</name>
<accession>A0A2I0AP32</accession>
<gene>
    <name evidence="2" type="ORF">AXF42_Ash002622</name>
</gene>
<feature type="domain" description="Tf2-1-like SH3-like" evidence="1">
    <location>
        <begin position="52"/>
        <end position="117"/>
    </location>
</feature>
<sequence>MTPFEALYGRKCQSPDETTEKIKVIRERLQIAQDRQKKYYDARHKKIKFSMGEHVFLKVSPMKGLVRFAKASKLRPHFIGPFEIIEKIGAVAYRLALPPHLEGIHDVFHISMLRRYVPDPSHVIQYNPERMEVRSDLSYKEKPV</sequence>